<dbReference type="EMBL" id="JBHTMC010000027">
    <property type="protein sequence ID" value="MFD1265065.1"/>
    <property type="molecule type" value="Genomic_DNA"/>
</dbReference>
<dbReference type="InterPro" id="IPR009752">
    <property type="entry name" value="Phage_Mu_GpJ"/>
</dbReference>
<gene>
    <name evidence="1" type="ORF">ACFQ4M_15930</name>
</gene>
<keyword evidence="2" id="KW-1185">Reference proteome</keyword>
<protein>
    <submittedName>
        <fullName evidence="1">Gp436 family protein</fullName>
    </submittedName>
</protein>
<organism evidence="1 2">
    <name type="scientific">Thauera mechernichensis</name>
    <dbReference type="NCBI Taxonomy" id="82788"/>
    <lineage>
        <taxon>Bacteria</taxon>
        <taxon>Pseudomonadati</taxon>
        <taxon>Pseudomonadota</taxon>
        <taxon>Betaproteobacteria</taxon>
        <taxon>Rhodocyclales</taxon>
        <taxon>Zoogloeaceae</taxon>
        <taxon>Thauera</taxon>
    </lineage>
</organism>
<accession>A0ABW3WGU0</accession>
<evidence type="ECO:0000313" key="1">
    <source>
        <dbReference type="EMBL" id="MFD1265065.1"/>
    </source>
</evidence>
<dbReference type="Pfam" id="PF07030">
    <property type="entry name" value="Phage_Mu_Gp36"/>
    <property type="match status" value="1"/>
</dbReference>
<dbReference type="Proteomes" id="UP001597158">
    <property type="component" value="Unassembled WGS sequence"/>
</dbReference>
<reference evidence="2" key="1">
    <citation type="journal article" date="2019" name="Int. J. Syst. Evol. Microbiol.">
        <title>The Global Catalogue of Microorganisms (GCM) 10K type strain sequencing project: providing services to taxonomists for standard genome sequencing and annotation.</title>
        <authorList>
            <consortium name="The Broad Institute Genomics Platform"/>
            <consortium name="The Broad Institute Genome Sequencing Center for Infectious Disease"/>
            <person name="Wu L."/>
            <person name="Ma J."/>
        </authorList>
    </citation>
    <scope>NUCLEOTIDE SEQUENCE [LARGE SCALE GENOMIC DNA]</scope>
    <source>
        <strain evidence="2">CCUG 48884</strain>
    </source>
</reference>
<name>A0ABW3WGU0_9RHOO</name>
<dbReference type="RefSeq" id="WP_277829824.1">
    <property type="nucleotide sequence ID" value="NZ_JARQZE010000001.1"/>
</dbReference>
<evidence type="ECO:0000313" key="2">
    <source>
        <dbReference type="Proteomes" id="UP001597158"/>
    </source>
</evidence>
<sequence length="140" mass="15527">MPYATLQDMIDRFGERELGQIAQGVALEVIDADRVERALADASAEIDGYVGTRYPLPLAPVPALLTRAACDVARYRLYDDAAPEEVRRRYEDVARMLRHIAEGTVSLGERPGTPTVPQVVQMVERSGNAVFRRRTDGGLR</sequence>
<proteinExistence type="predicted"/>
<comment type="caution">
    <text evidence="1">The sequence shown here is derived from an EMBL/GenBank/DDBJ whole genome shotgun (WGS) entry which is preliminary data.</text>
</comment>